<proteinExistence type="predicted"/>
<name>A0A9D8KFM9_9DELT</name>
<dbReference type="Gene3D" id="3.10.50.40">
    <property type="match status" value="1"/>
</dbReference>
<dbReference type="EMBL" id="JAFGIX010000056">
    <property type="protein sequence ID" value="MBN1573804.1"/>
    <property type="molecule type" value="Genomic_DNA"/>
</dbReference>
<dbReference type="GO" id="GO:0003755">
    <property type="term" value="F:peptidyl-prolyl cis-trans isomerase activity"/>
    <property type="evidence" value="ECO:0007669"/>
    <property type="project" value="UniProtKB-KW"/>
</dbReference>
<evidence type="ECO:0000256" key="4">
    <source>
        <dbReference type="ARBA" id="ARBA00023110"/>
    </source>
</evidence>
<sequence>MNTRKFTKTASRLVFILLSVIVLIVAAGCGKDKASKEDEREVLAVVGDKSITTSEFEKAIKDLKAKLPSGEFIDEEKARGIKLNLLNQLIEKRILITEAEKLGITVSEKEIDSKMKELTSEYNSELEKLRVEFEKSETGENDSTTFEEWLKDKEIAVTFEDWLEEKGIDIEQWRKESTYQILLEKLVEEVIGESVEVSKEEIKEYYTENQEDYNRPVTVRALQIMVDTEEKAKKLLEEIEGGRDFSEVARANSISPDAQNGGDLGYFSKDQMPPFVEVVFDMKPNELSGIIASPYGYHIFKVIDIRDAKNMTLDEAEAEIKDKLKRKKIEEAYGEWFSEIKNKTKIEVNPAVLEKIKM</sequence>
<organism evidence="9 10">
    <name type="scientific">Candidatus Zymogenus saltonus</name>
    <dbReference type="NCBI Taxonomy" id="2844893"/>
    <lineage>
        <taxon>Bacteria</taxon>
        <taxon>Deltaproteobacteria</taxon>
        <taxon>Candidatus Zymogenia</taxon>
        <taxon>Candidatus Zymogeniales</taxon>
        <taxon>Candidatus Zymogenaceae</taxon>
        <taxon>Candidatus Zymogenus</taxon>
    </lineage>
</organism>
<dbReference type="InterPro" id="IPR000297">
    <property type="entry name" value="PPIase_PpiC"/>
</dbReference>
<dbReference type="InterPro" id="IPR046357">
    <property type="entry name" value="PPIase_dom_sf"/>
</dbReference>
<dbReference type="SUPFAM" id="SSF54534">
    <property type="entry name" value="FKBP-like"/>
    <property type="match status" value="1"/>
</dbReference>
<dbReference type="PROSITE" id="PS51257">
    <property type="entry name" value="PROKAR_LIPOPROTEIN"/>
    <property type="match status" value="1"/>
</dbReference>
<evidence type="ECO:0000313" key="9">
    <source>
        <dbReference type="EMBL" id="MBN1573804.1"/>
    </source>
</evidence>
<dbReference type="PANTHER" id="PTHR47245">
    <property type="entry name" value="PEPTIDYLPROLYL ISOMERASE"/>
    <property type="match status" value="1"/>
</dbReference>
<reference evidence="9" key="2">
    <citation type="submission" date="2021-01" db="EMBL/GenBank/DDBJ databases">
        <authorList>
            <person name="Hahn C.R."/>
            <person name="Youssef N.H."/>
            <person name="Elshahed M."/>
        </authorList>
    </citation>
    <scope>NUCLEOTIDE SEQUENCE</scope>
    <source>
        <strain evidence="9">Zod_Metabat.24</strain>
    </source>
</reference>
<protein>
    <recommendedName>
        <fullName evidence="2">peptidylprolyl isomerase</fullName>
        <ecNumber evidence="2">5.2.1.8</ecNumber>
    </recommendedName>
</protein>
<evidence type="ECO:0000256" key="5">
    <source>
        <dbReference type="ARBA" id="ARBA00023235"/>
    </source>
</evidence>
<dbReference type="AlphaFoldDB" id="A0A9D8KFM9"/>
<dbReference type="Pfam" id="PF13145">
    <property type="entry name" value="Rotamase_2"/>
    <property type="match status" value="1"/>
</dbReference>
<evidence type="ECO:0000256" key="3">
    <source>
        <dbReference type="ARBA" id="ARBA00022729"/>
    </source>
</evidence>
<dbReference type="InterPro" id="IPR050245">
    <property type="entry name" value="PrsA_foldase"/>
</dbReference>
<keyword evidence="4 6" id="KW-0697">Rotamase</keyword>
<accession>A0A9D8KFM9</accession>
<dbReference type="Gene3D" id="1.10.4030.10">
    <property type="entry name" value="Porin chaperone SurA, peptide-binding domain"/>
    <property type="match status" value="1"/>
</dbReference>
<dbReference type="EC" id="5.2.1.8" evidence="2"/>
<keyword evidence="3" id="KW-0732">Signal</keyword>
<reference evidence="9" key="1">
    <citation type="journal article" date="2021" name="Environ. Microbiol.">
        <title>Genomic characterization of three novel Desulfobacterota classes expand the metabolic and phylogenetic diversity of the phylum.</title>
        <authorList>
            <person name="Murphy C.L."/>
            <person name="Biggerstaff J."/>
            <person name="Eichhorn A."/>
            <person name="Ewing E."/>
            <person name="Shahan R."/>
            <person name="Soriano D."/>
            <person name="Stewart S."/>
            <person name="VanMol K."/>
            <person name="Walker R."/>
            <person name="Walters P."/>
            <person name="Elshahed M.S."/>
            <person name="Youssef N.H."/>
        </authorList>
    </citation>
    <scope>NUCLEOTIDE SEQUENCE</scope>
    <source>
        <strain evidence="9">Zod_Metabat.24</strain>
    </source>
</reference>
<feature type="coiled-coil region" evidence="7">
    <location>
        <begin position="306"/>
        <end position="333"/>
    </location>
</feature>
<dbReference type="Proteomes" id="UP000809273">
    <property type="component" value="Unassembled WGS sequence"/>
</dbReference>
<keyword evidence="7" id="KW-0175">Coiled coil</keyword>
<evidence type="ECO:0000256" key="7">
    <source>
        <dbReference type="SAM" id="Coils"/>
    </source>
</evidence>
<evidence type="ECO:0000259" key="8">
    <source>
        <dbReference type="PROSITE" id="PS50198"/>
    </source>
</evidence>
<keyword evidence="5 6" id="KW-0413">Isomerase</keyword>
<evidence type="ECO:0000256" key="6">
    <source>
        <dbReference type="PROSITE-ProRule" id="PRU00278"/>
    </source>
</evidence>
<comment type="caution">
    <text evidence="9">The sequence shown here is derived from an EMBL/GenBank/DDBJ whole genome shotgun (WGS) entry which is preliminary data.</text>
</comment>
<evidence type="ECO:0000256" key="1">
    <source>
        <dbReference type="ARBA" id="ARBA00000971"/>
    </source>
</evidence>
<dbReference type="Pfam" id="PF13623">
    <property type="entry name" value="SurA_N_2"/>
    <property type="match status" value="1"/>
</dbReference>
<dbReference type="PANTHER" id="PTHR47245:SF1">
    <property type="entry name" value="FOLDASE PROTEIN PRSA"/>
    <property type="match status" value="1"/>
</dbReference>
<dbReference type="PROSITE" id="PS50198">
    <property type="entry name" value="PPIC_PPIASE_2"/>
    <property type="match status" value="1"/>
</dbReference>
<feature type="domain" description="PpiC" evidence="8">
    <location>
        <begin position="216"/>
        <end position="304"/>
    </location>
</feature>
<comment type="catalytic activity">
    <reaction evidence="1">
        <text>[protein]-peptidylproline (omega=180) = [protein]-peptidylproline (omega=0)</text>
        <dbReference type="Rhea" id="RHEA:16237"/>
        <dbReference type="Rhea" id="RHEA-COMP:10747"/>
        <dbReference type="Rhea" id="RHEA-COMP:10748"/>
        <dbReference type="ChEBI" id="CHEBI:83833"/>
        <dbReference type="ChEBI" id="CHEBI:83834"/>
        <dbReference type="EC" id="5.2.1.8"/>
    </reaction>
</comment>
<evidence type="ECO:0000256" key="2">
    <source>
        <dbReference type="ARBA" id="ARBA00013194"/>
    </source>
</evidence>
<gene>
    <name evidence="9" type="ORF">JW984_11465</name>
</gene>
<dbReference type="InterPro" id="IPR027304">
    <property type="entry name" value="Trigger_fact/SurA_dom_sf"/>
</dbReference>
<evidence type="ECO:0000313" key="10">
    <source>
        <dbReference type="Proteomes" id="UP000809273"/>
    </source>
</evidence>
<dbReference type="SUPFAM" id="SSF109998">
    <property type="entry name" value="Triger factor/SurA peptide-binding domain-like"/>
    <property type="match status" value="1"/>
</dbReference>